<dbReference type="PANTHER" id="PTHR23028">
    <property type="entry name" value="ACETYLTRANSFERASE"/>
    <property type="match status" value="1"/>
</dbReference>
<dbReference type="Proteomes" id="UP000050349">
    <property type="component" value="Unassembled WGS sequence"/>
</dbReference>
<organism evidence="3 4">
    <name type="scientific">Pseudomonas fluorescens</name>
    <dbReference type="NCBI Taxonomy" id="294"/>
    <lineage>
        <taxon>Bacteria</taxon>
        <taxon>Pseudomonadati</taxon>
        <taxon>Pseudomonadota</taxon>
        <taxon>Gammaproteobacteria</taxon>
        <taxon>Pseudomonadales</taxon>
        <taxon>Pseudomonadaceae</taxon>
        <taxon>Pseudomonas</taxon>
    </lineage>
</organism>
<sequence>MGLGQFGVQLFFVVSAFTLCMSFERRSGERNSVSAFYIRRFFRIAPLYYMGIAIYFVVRYLDSQYSATALFGVGSYTLKNIMANVFFVHGFVPDANNTIVPGGWSIGTEMAFYLIFPMLFPVVKKVVKHRDIKFLALLLISVLLVNLILEREVLSRIFNTQFVNNGFLYFNIINQLPVFLVGMGAYFYFKDNRGDISNLHLAIVSAVVGTLLVGCWFWVSESAGTFTPGLSAVLFASLIELMSRIGSHKAVIGKIGRLSFSMYIFHFVFAWNVVPLFFSRFLSDINPLFKFLVSYVLVVLFTYLIAVITERLIERQGIGLGSKLIKKLQGAPQTYSV</sequence>
<feature type="domain" description="Acyltransferase 3" evidence="2">
    <location>
        <begin position="3"/>
        <end position="306"/>
    </location>
</feature>
<gene>
    <name evidence="3" type="ORF">AN403_1352</name>
</gene>
<dbReference type="InterPro" id="IPR050879">
    <property type="entry name" value="Acyltransferase_3"/>
</dbReference>
<proteinExistence type="predicted"/>
<dbReference type="EMBL" id="LJXB01000090">
    <property type="protein sequence ID" value="KPU54859.1"/>
    <property type="molecule type" value="Genomic_DNA"/>
</dbReference>
<evidence type="ECO:0000313" key="3">
    <source>
        <dbReference type="EMBL" id="KPU54859.1"/>
    </source>
</evidence>
<comment type="caution">
    <text evidence="3">The sequence shown here is derived from an EMBL/GenBank/DDBJ whole genome shotgun (WGS) entry which is preliminary data.</text>
</comment>
<dbReference type="InterPro" id="IPR002656">
    <property type="entry name" value="Acyl_transf_3_dom"/>
</dbReference>
<evidence type="ECO:0000256" key="1">
    <source>
        <dbReference type="SAM" id="Phobius"/>
    </source>
</evidence>
<feature type="transmembrane region" description="Helical" evidence="1">
    <location>
        <begin position="288"/>
        <end position="308"/>
    </location>
</feature>
<dbReference type="GO" id="GO:0016020">
    <property type="term" value="C:membrane"/>
    <property type="evidence" value="ECO:0007669"/>
    <property type="project" value="TreeGrafter"/>
</dbReference>
<keyword evidence="1" id="KW-0812">Transmembrane</keyword>
<evidence type="ECO:0000313" key="4">
    <source>
        <dbReference type="Proteomes" id="UP000050349"/>
    </source>
</evidence>
<dbReference type="GO" id="GO:0000271">
    <property type="term" value="P:polysaccharide biosynthetic process"/>
    <property type="evidence" value="ECO:0007669"/>
    <property type="project" value="TreeGrafter"/>
</dbReference>
<dbReference type="AlphaFoldDB" id="A0A0P8WP74"/>
<dbReference type="GO" id="GO:0016747">
    <property type="term" value="F:acyltransferase activity, transferring groups other than amino-acyl groups"/>
    <property type="evidence" value="ECO:0007669"/>
    <property type="project" value="InterPro"/>
</dbReference>
<feature type="transmembrane region" description="Helical" evidence="1">
    <location>
        <begin position="132"/>
        <end position="149"/>
    </location>
</feature>
<reference evidence="3 4" key="1">
    <citation type="submission" date="2015-09" db="EMBL/GenBank/DDBJ databases">
        <authorList>
            <person name="Jackson K.R."/>
            <person name="Lunt B.L."/>
            <person name="Fisher J.N.B."/>
            <person name="Gardner A.V."/>
            <person name="Bailey M.E."/>
            <person name="Deus L.M."/>
            <person name="Earl A.S."/>
            <person name="Gibby P.D."/>
            <person name="Hartmann K.A."/>
            <person name="Liu J.E."/>
            <person name="Manci A.M."/>
            <person name="Nielsen D.A."/>
            <person name="Solomon M.B."/>
            <person name="Breakwell D.P."/>
            <person name="Burnett S.H."/>
            <person name="Grose J.H."/>
        </authorList>
    </citation>
    <scope>NUCLEOTIDE SEQUENCE [LARGE SCALE GENOMIC DNA]</scope>
    <source>
        <strain evidence="3 4">S613</strain>
    </source>
</reference>
<keyword evidence="1" id="KW-1133">Transmembrane helix</keyword>
<feature type="transmembrane region" description="Helical" evidence="1">
    <location>
        <begin position="99"/>
        <end position="120"/>
    </location>
</feature>
<keyword evidence="3" id="KW-0012">Acyltransferase</keyword>
<keyword evidence="1" id="KW-0472">Membrane</keyword>
<evidence type="ECO:0000259" key="2">
    <source>
        <dbReference type="Pfam" id="PF01757"/>
    </source>
</evidence>
<dbReference type="Pfam" id="PF01757">
    <property type="entry name" value="Acyl_transf_3"/>
    <property type="match status" value="1"/>
</dbReference>
<keyword evidence="3" id="KW-0808">Transferase</keyword>
<name>A0A0P8WP74_PSEFL</name>
<protein>
    <submittedName>
        <fullName evidence="3">Acyltransferase family protein</fullName>
    </submittedName>
</protein>
<feature type="transmembrane region" description="Helical" evidence="1">
    <location>
        <begin position="44"/>
        <end position="61"/>
    </location>
</feature>
<feature type="transmembrane region" description="Helical" evidence="1">
    <location>
        <begin position="6"/>
        <end position="23"/>
    </location>
</feature>
<accession>A0A0P8WP74</accession>
<feature type="transmembrane region" description="Helical" evidence="1">
    <location>
        <begin position="169"/>
        <end position="189"/>
    </location>
</feature>
<feature type="transmembrane region" description="Helical" evidence="1">
    <location>
        <begin position="201"/>
        <end position="219"/>
    </location>
</feature>
<feature type="transmembrane region" description="Helical" evidence="1">
    <location>
        <begin position="225"/>
        <end position="242"/>
    </location>
</feature>
<dbReference type="PATRIC" id="fig|294.162.peg.5220"/>
<dbReference type="PANTHER" id="PTHR23028:SF53">
    <property type="entry name" value="ACYL_TRANSF_3 DOMAIN-CONTAINING PROTEIN"/>
    <property type="match status" value="1"/>
</dbReference>
<feature type="transmembrane region" description="Helical" evidence="1">
    <location>
        <begin position="263"/>
        <end position="282"/>
    </location>
</feature>